<feature type="region of interest" description="Disordered" evidence="1">
    <location>
        <begin position="1"/>
        <end position="80"/>
    </location>
</feature>
<dbReference type="EMBL" id="CADCWC010000115">
    <property type="protein sequence ID" value="CAA9526994.1"/>
    <property type="molecule type" value="Genomic_DNA"/>
</dbReference>
<reference evidence="2" key="1">
    <citation type="submission" date="2020-02" db="EMBL/GenBank/DDBJ databases">
        <authorList>
            <person name="Meier V. D."/>
        </authorList>
    </citation>
    <scope>NUCLEOTIDE SEQUENCE</scope>
    <source>
        <strain evidence="2">AVDCRST_MAG79</strain>
    </source>
</reference>
<protein>
    <submittedName>
        <fullName evidence="2">Uncharacterized protein</fullName>
    </submittedName>
</protein>
<evidence type="ECO:0000256" key="1">
    <source>
        <dbReference type="SAM" id="MobiDB-lite"/>
    </source>
</evidence>
<proteinExistence type="predicted"/>
<feature type="non-terminal residue" evidence="2">
    <location>
        <position position="1"/>
    </location>
</feature>
<evidence type="ECO:0000313" key="2">
    <source>
        <dbReference type="EMBL" id="CAA9526994.1"/>
    </source>
</evidence>
<feature type="compositionally biased region" description="Low complexity" evidence="1">
    <location>
        <begin position="19"/>
        <end position="49"/>
    </location>
</feature>
<accession>A0A6J4TNN8</accession>
<feature type="compositionally biased region" description="Basic residues" evidence="1">
    <location>
        <begin position="8"/>
        <end position="18"/>
    </location>
</feature>
<feature type="compositionally biased region" description="Basic residues" evidence="1">
    <location>
        <begin position="56"/>
        <end position="65"/>
    </location>
</feature>
<feature type="non-terminal residue" evidence="2">
    <location>
        <position position="80"/>
    </location>
</feature>
<name>A0A6J4TNN8_9ACTN</name>
<organism evidence="2">
    <name type="scientific">uncultured Thermoleophilia bacterium</name>
    <dbReference type="NCBI Taxonomy" id="1497501"/>
    <lineage>
        <taxon>Bacteria</taxon>
        <taxon>Bacillati</taxon>
        <taxon>Actinomycetota</taxon>
        <taxon>Thermoleophilia</taxon>
        <taxon>environmental samples</taxon>
    </lineage>
</organism>
<sequence>CSSSSRAHSSRWRRRARATRTCSWRSASWPDSASASPRTSSSAADRASPGPEATRRARGCRPAWRHRPEAWGPAAGRAPA</sequence>
<gene>
    <name evidence="2" type="ORF">AVDCRST_MAG79-594</name>
</gene>
<dbReference type="AlphaFoldDB" id="A0A6J4TNN8"/>